<protein>
    <submittedName>
        <fullName evidence="1">Uncharacterized protein</fullName>
    </submittedName>
</protein>
<reference evidence="2" key="1">
    <citation type="journal article" date="2009" name="Science">
        <title>The B73 maize genome: complexity, diversity, and dynamics.</title>
        <authorList>
            <person name="Schnable P.S."/>
            <person name="Ware D."/>
            <person name="Fulton R.S."/>
            <person name="Stein J.C."/>
            <person name="Wei F."/>
            <person name="Pasternak S."/>
            <person name="Liang C."/>
            <person name="Zhang J."/>
            <person name="Fulton L."/>
            <person name="Graves T.A."/>
            <person name="Minx P."/>
            <person name="Reily A.D."/>
            <person name="Courtney L."/>
            <person name="Kruchowski S.S."/>
            <person name="Tomlinson C."/>
            <person name="Strong C."/>
            <person name="Delehaunty K."/>
            <person name="Fronick C."/>
            <person name="Courtney B."/>
            <person name="Rock S.M."/>
            <person name="Belter E."/>
            <person name="Du F."/>
            <person name="Kim K."/>
            <person name="Abbott R.M."/>
            <person name="Cotton M."/>
            <person name="Levy A."/>
            <person name="Marchetto P."/>
            <person name="Ochoa K."/>
            <person name="Jackson S.M."/>
            <person name="Gillam B."/>
            <person name="Chen W."/>
            <person name="Yan L."/>
            <person name="Higginbotham J."/>
            <person name="Cardenas M."/>
            <person name="Waligorski J."/>
            <person name="Applebaum E."/>
            <person name="Phelps L."/>
            <person name="Falcone J."/>
            <person name="Kanchi K."/>
            <person name="Thane T."/>
            <person name="Scimone A."/>
            <person name="Thane N."/>
            <person name="Henke J."/>
            <person name="Wang T."/>
            <person name="Ruppert J."/>
            <person name="Shah N."/>
            <person name="Rotter K."/>
            <person name="Hodges J."/>
            <person name="Ingenthron E."/>
            <person name="Cordes M."/>
            <person name="Kohlberg S."/>
            <person name="Sgro J."/>
            <person name="Delgado B."/>
            <person name="Mead K."/>
            <person name="Chinwalla A."/>
            <person name="Leonard S."/>
            <person name="Crouse K."/>
            <person name="Collura K."/>
            <person name="Kudrna D."/>
            <person name="Currie J."/>
            <person name="He R."/>
            <person name="Angelova A."/>
            <person name="Rajasekar S."/>
            <person name="Mueller T."/>
            <person name="Lomeli R."/>
            <person name="Scara G."/>
            <person name="Ko A."/>
            <person name="Delaney K."/>
            <person name="Wissotski M."/>
            <person name="Lopez G."/>
            <person name="Campos D."/>
            <person name="Braidotti M."/>
            <person name="Ashley E."/>
            <person name="Golser W."/>
            <person name="Kim H."/>
            <person name="Lee S."/>
            <person name="Lin J."/>
            <person name="Dujmic Z."/>
            <person name="Kim W."/>
            <person name="Talag J."/>
            <person name="Zuccolo A."/>
            <person name="Fan C."/>
            <person name="Sebastian A."/>
            <person name="Kramer M."/>
            <person name="Spiegel L."/>
            <person name="Nascimento L."/>
            <person name="Zutavern T."/>
            <person name="Miller B."/>
            <person name="Ambroise C."/>
            <person name="Muller S."/>
            <person name="Spooner W."/>
            <person name="Narechania A."/>
            <person name="Ren L."/>
            <person name="Wei S."/>
            <person name="Kumari S."/>
            <person name="Faga B."/>
            <person name="Levy M.J."/>
            <person name="McMahan L."/>
            <person name="Van Buren P."/>
            <person name="Vaughn M.W."/>
            <person name="Ying K."/>
            <person name="Yeh C.-T."/>
            <person name="Emrich S.J."/>
            <person name="Jia Y."/>
            <person name="Kalyanaraman A."/>
            <person name="Hsia A.-P."/>
            <person name="Barbazuk W.B."/>
            <person name="Baucom R.S."/>
            <person name="Brutnell T.P."/>
            <person name="Carpita N.C."/>
            <person name="Chaparro C."/>
            <person name="Chia J.-M."/>
            <person name="Deragon J.-M."/>
            <person name="Estill J.C."/>
            <person name="Fu Y."/>
            <person name="Jeddeloh J.A."/>
            <person name="Han Y."/>
            <person name="Lee H."/>
            <person name="Li P."/>
            <person name="Lisch D.R."/>
            <person name="Liu S."/>
            <person name="Liu Z."/>
            <person name="Nagel D.H."/>
            <person name="McCann M.C."/>
            <person name="SanMiguel P."/>
            <person name="Myers A.M."/>
            <person name="Nettleton D."/>
            <person name="Nguyen J."/>
            <person name="Penning B.W."/>
            <person name="Ponnala L."/>
            <person name="Schneider K.L."/>
            <person name="Schwartz D.C."/>
            <person name="Sharma A."/>
            <person name="Soderlund C."/>
            <person name="Springer N.M."/>
            <person name="Sun Q."/>
            <person name="Wang H."/>
            <person name="Waterman M."/>
            <person name="Westerman R."/>
            <person name="Wolfgruber T.K."/>
            <person name="Yang L."/>
            <person name="Yu Y."/>
            <person name="Zhang L."/>
            <person name="Zhou S."/>
            <person name="Zhu Q."/>
            <person name="Bennetzen J.L."/>
            <person name="Dawe R.K."/>
            <person name="Jiang J."/>
            <person name="Jiang N."/>
            <person name="Presting G.G."/>
            <person name="Wessler S.R."/>
            <person name="Aluru S."/>
            <person name="Martienssen R.A."/>
            <person name="Clifton S.W."/>
            <person name="McCombie W.R."/>
            <person name="Wing R.A."/>
            <person name="Wilson R.K."/>
        </authorList>
    </citation>
    <scope>NUCLEOTIDE SEQUENCE [LARGE SCALE GENOMIC DNA]</scope>
    <source>
        <strain evidence="2">cv. B73</strain>
    </source>
</reference>
<dbReference type="InParanoid" id="A0A804R4E6"/>
<dbReference type="Proteomes" id="UP000007305">
    <property type="component" value="Chromosome 9"/>
</dbReference>
<accession>A0A804R4E6</accession>
<sequence length="166" mass="17450">MPPVQSLRGEKHLVVASRATPWPSSHEQVVVRLQATVRGFLVRRAVRKLHLLISSSLHQIAAYAPNHQVSSILFEPPAEVEIWGGLSRVCFALSEMGVEGAGGGVYRRAGVLGGGGGWSGSDGAGDTRQQARHGEGGLLPATMAVGALQKGAWVAVVRCKGGVGRW</sequence>
<name>A0A804R4E6_MAIZE</name>
<dbReference type="PROSITE" id="PS50096">
    <property type="entry name" value="IQ"/>
    <property type="match status" value="1"/>
</dbReference>
<dbReference type="Gramene" id="Zm00001eb377930_T001">
    <property type="protein sequence ID" value="Zm00001eb377930_P001"/>
    <property type="gene ID" value="Zm00001eb377930"/>
</dbReference>
<evidence type="ECO:0000313" key="1">
    <source>
        <dbReference type="EnsemblPlants" id="Zm00001eb377930_P001"/>
    </source>
</evidence>
<reference evidence="1" key="2">
    <citation type="submission" date="2019-07" db="EMBL/GenBank/DDBJ databases">
        <authorList>
            <person name="Seetharam A."/>
            <person name="Woodhouse M."/>
            <person name="Cannon E."/>
        </authorList>
    </citation>
    <scope>NUCLEOTIDE SEQUENCE [LARGE SCALE GENOMIC DNA]</scope>
    <source>
        <strain evidence="1">cv. B73</strain>
    </source>
</reference>
<dbReference type="EnsemblPlants" id="Zm00001eb377930_T001">
    <property type="protein sequence ID" value="Zm00001eb377930_P001"/>
    <property type="gene ID" value="Zm00001eb377930"/>
</dbReference>
<dbReference type="AlphaFoldDB" id="A0A804R4E6"/>
<organism evidence="1 2">
    <name type="scientific">Zea mays</name>
    <name type="common">Maize</name>
    <dbReference type="NCBI Taxonomy" id="4577"/>
    <lineage>
        <taxon>Eukaryota</taxon>
        <taxon>Viridiplantae</taxon>
        <taxon>Streptophyta</taxon>
        <taxon>Embryophyta</taxon>
        <taxon>Tracheophyta</taxon>
        <taxon>Spermatophyta</taxon>
        <taxon>Magnoliopsida</taxon>
        <taxon>Liliopsida</taxon>
        <taxon>Poales</taxon>
        <taxon>Poaceae</taxon>
        <taxon>PACMAD clade</taxon>
        <taxon>Panicoideae</taxon>
        <taxon>Andropogonodae</taxon>
        <taxon>Andropogoneae</taxon>
        <taxon>Tripsacinae</taxon>
        <taxon>Zea</taxon>
    </lineage>
</organism>
<proteinExistence type="predicted"/>
<reference evidence="1" key="3">
    <citation type="submission" date="2021-05" db="UniProtKB">
        <authorList>
            <consortium name="EnsemblPlants"/>
        </authorList>
    </citation>
    <scope>IDENTIFICATION</scope>
    <source>
        <strain evidence="1">cv. B73</strain>
    </source>
</reference>
<keyword evidence="2" id="KW-1185">Reference proteome</keyword>
<evidence type="ECO:0000313" key="2">
    <source>
        <dbReference type="Proteomes" id="UP000007305"/>
    </source>
</evidence>